<accession>A0ABW3GI67</accession>
<evidence type="ECO:0000313" key="3">
    <source>
        <dbReference type="Proteomes" id="UP001597106"/>
    </source>
</evidence>
<keyword evidence="3" id="KW-1185">Reference proteome</keyword>
<feature type="compositionally biased region" description="Polar residues" evidence="1">
    <location>
        <begin position="22"/>
        <end position="35"/>
    </location>
</feature>
<proteinExistence type="predicted"/>
<dbReference type="RefSeq" id="WP_379076569.1">
    <property type="nucleotide sequence ID" value="NZ_JBHTJW010000002.1"/>
</dbReference>
<gene>
    <name evidence="2" type="ORF">ACFQ1T_11075</name>
</gene>
<feature type="compositionally biased region" description="Polar residues" evidence="1">
    <location>
        <begin position="111"/>
        <end position="124"/>
    </location>
</feature>
<reference evidence="3" key="1">
    <citation type="journal article" date="2019" name="Int. J. Syst. Evol. Microbiol.">
        <title>The Global Catalogue of Microorganisms (GCM) 10K type strain sequencing project: providing services to taxonomists for standard genome sequencing and annotation.</title>
        <authorList>
            <consortium name="The Broad Institute Genomics Platform"/>
            <consortium name="The Broad Institute Genome Sequencing Center for Infectious Disease"/>
            <person name="Wu L."/>
            <person name="Ma J."/>
        </authorList>
    </citation>
    <scope>NUCLEOTIDE SEQUENCE [LARGE SCALE GENOMIC DNA]</scope>
    <source>
        <strain evidence="3">CCUG 59685</strain>
    </source>
</reference>
<sequence>MSISSIQNSNVSSLLNKAYNTDNSAATGKVQTTDSKQAETPQTAAEAAVESAKVILGGQQAPQTYTAQGLMQQLRQYQLDNATVMFGDNSDDANQDALPGMLGNNAEESDSSSQDWASTISKNPGQAAVMVERSKSNSLNTIFNNK</sequence>
<evidence type="ECO:0000256" key="1">
    <source>
        <dbReference type="SAM" id="MobiDB-lite"/>
    </source>
</evidence>
<protein>
    <submittedName>
        <fullName evidence="2">Uncharacterized protein</fullName>
    </submittedName>
</protein>
<feature type="region of interest" description="Disordered" evidence="1">
    <location>
        <begin position="87"/>
        <end position="125"/>
    </location>
</feature>
<comment type="caution">
    <text evidence="2">The sequence shown here is derived from an EMBL/GenBank/DDBJ whole genome shotgun (WGS) entry which is preliminary data.</text>
</comment>
<name>A0ABW3GI67_9PROT</name>
<feature type="region of interest" description="Disordered" evidence="1">
    <location>
        <begin position="22"/>
        <end position="45"/>
    </location>
</feature>
<evidence type="ECO:0000313" key="2">
    <source>
        <dbReference type="EMBL" id="MFD0930317.1"/>
    </source>
</evidence>
<dbReference type="Proteomes" id="UP001597106">
    <property type="component" value="Unassembled WGS sequence"/>
</dbReference>
<dbReference type="EMBL" id="JBHTJW010000002">
    <property type="protein sequence ID" value="MFD0930317.1"/>
    <property type="molecule type" value="Genomic_DNA"/>
</dbReference>
<organism evidence="2 3">
    <name type="scientific">Methylophilus glucosoxydans</name>
    <dbReference type="NCBI Taxonomy" id="752553"/>
    <lineage>
        <taxon>Bacteria</taxon>
        <taxon>Pseudomonadati</taxon>
        <taxon>Pseudomonadota</taxon>
        <taxon>Betaproteobacteria</taxon>
        <taxon>Nitrosomonadales</taxon>
        <taxon>Methylophilaceae</taxon>
        <taxon>Methylophilus</taxon>
    </lineage>
</organism>